<dbReference type="Proteomes" id="UP000076738">
    <property type="component" value="Unassembled WGS sequence"/>
</dbReference>
<dbReference type="PANTHER" id="PTHR48080:SF2">
    <property type="entry name" value="D-GALACTONATE DEHYDRATASE"/>
    <property type="match status" value="1"/>
</dbReference>
<reference evidence="6 7" key="1">
    <citation type="journal article" date="2016" name="Mol. Biol. Evol.">
        <title>Comparative Genomics of Early-Diverging Mushroom-Forming Fungi Provides Insights into the Origins of Lignocellulose Decay Capabilities.</title>
        <authorList>
            <person name="Nagy L.G."/>
            <person name="Riley R."/>
            <person name="Tritt A."/>
            <person name="Adam C."/>
            <person name="Daum C."/>
            <person name="Floudas D."/>
            <person name="Sun H."/>
            <person name="Yadav J.S."/>
            <person name="Pangilinan J."/>
            <person name="Larsson K.H."/>
            <person name="Matsuura K."/>
            <person name="Barry K."/>
            <person name="Labutti K."/>
            <person name="Kuo R."/>
            <person name="Ohm R.A."/>
            <person name="Bhattacharya S.S."/>
            <person name="Shirouzu T."/>
            <person name="Yoshinaga Y."/>
            <person name="Martin F.M."/>
            <person name="Grigoriev I.V."/>
            <person name="Hibbett D.S."/>
        </authorList>
    </citation>
    <scope>NUCLEOTIDE SEQUENCE [LARGE SCALE GENOMIC DNA]</scope>
    <source>
        <strain evidence="6 7">TUFC12733</strain>
    </source>
</reference>
<dbReference type="Pfam" id="PF02746">
    <property type="entry name" value="MR_MLE_N"/>
    <property type="match status" value="1"/>
</dbReference>
<evidence type="ECO:0000313" key="7">
    <source>
        <dbReference type="Proteomes" id="UP000076738"/>
    </source>
</evidence>
<dbReference type="OrthoDB" id="2579025at2759"/>
<dbReference type="EMBL" id="KV417297">
    <property type="protein sequence ID" value="KZO93979.1"/>
    <property type="molecule type" value="Genomic_DNA"/>
</dbReference>
<dbReference type="Gene3D" id="3.30.390.10">
    <property type="entry name" value="Enolase-like, N-terminal domain"/>
    <property type="match status" value="1"/>
</dbReference>
<dbReference type="InterPro" id="IPR013341">
    <property type="entry name" value="Mandelate_racemase_N_dom"/>
</dbReference>
<dbReference type="GO" id="GO:0046872">
    <property type="term" value="F:metal ion binding"/>
    <property type="evidence" value="ECO:0007669"/>
    <property type="project" value="UniProtKB-KW"/>
</dbReference>
<dbReference type="SUPFAM" id="SSF54826">
    <property type="entry name" value="Enolase N-terminal domain-like"/>
    <property type="match status" value="1"/>
</dbReference>
<protein>
    <submittedName>
        <fullName evidence="6">Enolase C-terminal domain-like protein</fullName>
    </submittedName>
</protein>
<feature type="domain" description="Mandelate racemase/muconate lactonizing enzyme C-terminal" evidence="5">
    <location>
        <begin position="151"/>
        <end position="253"/>
    </location>
</feature>
<dbReference type="SFLD" id="SFLDS00001">
    <property type="entry name" value="Enolase"/>
    <property type="match status" value="1"/>
</dbReference>
<keyword evidence="7" id="KW-1185">Reference proteome</keyword>
<organism evidence="6 7">
    <name type="scientific">Calocera viscosa (strain TUFC12733)</name>
    <dbReference type="NCBI Taxonomy" id="1330018"/>
    <lineage>
        <taxon>Eukaryota</taxon>
        <taxon>Fungi</taxon>
        <taxon>Dikarya</taxon>
        <taxon>Basidiomycota</taxon>
        <taxon>Agaricomycotina</taxon>
        <taxon>Dacrymycetes</taxon>
        <taxon>Dacrymycetales</taxon>
        <taxon>Dacrymycetaceae</taxon>
        <taxon>Calocera</taxon>
    </lineage>
</organism>
<evidence type="ECO:0000313" key="6">
    <source>
        <dbReference type="EMBL" id="KZO93979.1"/>
    </source>
</evidence>
<dbReference type="GO" id="GO:0034194">
    <property type="term" value="P:D-galactonate catabolic process"/>
    <property type="evidence" value="ECO:0007669"/>
    <property type="project" value="InterPro"/>
</dbReference>
<name>A0A167JW43_CALVF</name>
<dbReference type="AlphaFoldDB" id="A0A167JW43"/>
<dbReference type="SMART" id="SM00922">
    <property type="entry name" value="MR_MLE"/>
    <property type="match status" value="1"/>
</dbReference>
<evidence type="ECO:0000259" key="5">
    <source>
        <dbReference type="SMART" id="SM00922"/>
    </source>
</evidence>
<dbReference type="SFLD" id="SFLDG00179">
    <property type="entry name" value="mandelate_racemase"/>
    <property type="match status" value="1"/>
</dbReference>
<comment type="cofactor">
    <cofactor evidence="1">
        <name>Mg(2+)</name>
        <dbReference type="ChEBI" id="CHEBI:18420"/>
    </cofactor>
</comment>
<dbReference type="GO" id="GO:0009063">
    <property type="term" value="P:amino acid catabolic process"/>
    <property type="evidence" value="ECO:0007669"/>
    <property type="project" value="InterPro"/>
</dbReference>
<dbReference type="CDD" id="cd03325">
    <property type="entry name" value="D-galactonate_dehydratase"/>
    <property type="match status" value="1"/>
</dbReference>
<dbReference type="SUPFAM" id="SSF51604">
    <property type="entry name" value="Enolase C-terminal domain-like"/>
    <property type="match status" value="1"/>
</dbReference>
<gene>
    <name evidence="6" type="ORF">CALVIDRAFT_539353</name>
</gene>
<dbReference type="InterPro" id="IPR018110">
    <property type="entry name" value="Mandel_Rmase/mucon_lact_enz_CS"/>
</dbReference>
<evidence type="ECO:0000256" key="2">
    <source>
        <dbReference type="ARBA" id="ARBA00022723"/>
    </source>
</evidence>
<dbReference type="PROSITE" id="PS00908">
    <property type="entry name" value="MR_MLE_1"/>
    <property type="match status" value="1"/>
</dbReference>
<dbReference type="InterPro" id="IPR013342">
    <property type="entry name" value="Mandelate_racemase_C"/>
</dbReference>
<dbReference type="PANTHER" id="PTHR48080">
    <property type="entry name" value="D-GALACTONATE DEHYDRATASE-RELATED"/>
    <property type="match status" value="1"/>
</dbReference>
<dbReference type="SFLD" id="SFLDF00003">
    <property type="entry name" value="D-galactonate_dehydratase"/>
    <property type="match status" value="1"/>
</dbReference>
<evidence type="ECO:0000256" key="4">
    <source>
        <dbReference type="ARBA" id="ARBA00023239"/>
    </source>
</evidence>
<dbReference type="GO" id="GO:0008869">
    <property type="term" value="F:galactonate dehydratase activity"/>
    <property type="evidence" value="ECO:0007669"/>
    <property type="project" value="InterPro"/>
</dbReference>
<keyword evidence="2" id="KW-0479">Metal-binding</keyword>
<dbReference type="InterPro" id="IPR023592">
    <property type="entry name" value="Galactonate_deHydtase"/>
</dbReference>
<dbReference type="InterPro" id="IPR036849">
    <property type="entry name" value="Enolase-like_C_sf"/>
</dbReference>
<proteinExistence type="predicted"/>
<keyword evidence="4" id="KW-0456">Lyase</keyword>
<dbReference type="Pfam" id="PF13378">
    <property type="entry name" value="MR_MLE_C"/>
    <property type="match status" value="1"/>
</dbReference>
<dbReference type="Gene3D" id="3.20.20.120">
    <property type="entry name" value="Enolase-like C-terminal domain"/>
    <property type="match status" value="1"/>
</dbReference>
<dbReference type="InterPro" id="IPR029017">
    <property type="entry name" value="Enolase-like_N"/>
</dbReference>
<accession>A0A167JW43</accession>
<evidence type="ECO:0000256" key="3">
    <source>
        <dbReference type="ARBA" id="ARBA00022842"/>
    </source>
</evidence>
<dbReference type="InterPro" id="IPR034593">
    <property type="entry name" value="DgoD-like"/>
</dbReference>
<dbReference type="NCBIfam" id="NF010624">
    <property type="entry name" value="PRK14017.1"/>
    <property type="match status" value="1"/>
</dbReference>
<sequence>MSKRDQVSHKFGERDFVGEALFSPCADRIKKIEYFRVPPRWMFVRIESTGGYVGWGEATLECHDEAVEGALSHLIRLYTGWPTDNIEDLWQAAYRTGFYRGGEVLMSAIAGIDIALWDLKGKRLGVPVWSLLGGLVRDRVQVYCWIGGDRPDDVAAQAIEKKQAGFKAVKMNATEDLGHLDSPAKLQASVARLKAVKEQGLDAGVDFHGRVHRPMAKQLAALLEPYHPLFIEEPLLPGFIPEIAAIARQSGIPIALGERLFTRQDFRPYLEQGAVDIVQPDVSHAGGISETRRIGILAETYDVGFAPHCPNGPIALAASIAMDLTLPNFVIQEMSWKIHYNVGADLLTYIKNPDIFKVEDGNIKAPLGPGLGLEIDEELVRKVAKEAKPWEGSFWRGEDGAIREW</sequence>
<dbReference type="InterPro" id="IPR029065">
    <property type="entry name" value="Enolase_C-like"/>
</dbReference>
<dbReference type="STRING" id="1330018.A0A167JW43"/>
<evidence type="ECO:0000256" key="1">
    <source>
        <dbReference type="ARBA" id="ARBA00001946"/>
    </source>
</evidence>
<keyword evidence="3" id="KW-0460">Magnesium</keyword>